<name>A0A940MQF4_9RHOB</name>
<reference evidence="1" key="1">
    <citation type="submission" date="2021-03" db="EMBL/GenBank/DDBJ databases">
        <title>Sagittula salina sp. nov. strain M10.9X isolated from the marine waste.</title>
        <authorList>
            <person name="Satari L."/>
            <person name="Molina-Menor E."/>
            <person name="Vidal-Verdu A."/>
            <person name="Pascual J."/>
            <person name="Pereto J."/>
            <person name="Porcar M."/>
        </authorList>
    </citation>
    <scope>NUCLEOTIDE SEQUENCE</scope>
    <source>
        <strain evidence="1">M10.9X</strain>
    </source>
</reference>
<protein>
    <recommendedName>
        <fullName evidence="3">N-(5'-phosphoribosyl)anthranilate isomerase</fullName>
    </recommendedName>
</protein>
<dbReference type="Proteomes" id="UP000675940">
    <property type="component" value="Unassembled WGS sequence"/>
</dbReference>
<dbReference type="RefSeq" id="WP_209361882.1">
    <property type="nucleotide sequence ID" value="NZ_JAGISH010000009.1"/>
</dbReference>
<proteinExistence type="predicted"/>
<sequence length="78" mass="8760">MHPVHLSNDPANEPWLRQILAAKAVREGGVVRRAVHDLEREIGRGRLVGEVARRGFHMIECGGQFVIICRTSDLIVHL</sequence>
<dbReference type="AlphaFoldDB" id="A0A940MQF4"/>
<gene>
    <name evidence="1" type="ORF">J5474_15725</name>
</gene>
<evidence type="ECO:0000313" key="1">
    <source>
        <dbReference type="EMBL" id="MBP0483930.1"/>
    </source>
</evidence>
<organism evidence="1 2">
    <name type="scientific">Sagittula salina</name>
    <dbReference type="NCBI Taxonomy" id="2820268"/>
    <lineage>
        <taxon>Bacteria</taxon>
        <taxon>Pseudomonadati</taxon>
        <taxon>Pseudomonadota</taxon>
        <taxon>Alphaproteobacteria</taxon>
        <taxon>Rhodobacterales</taxon>
        <taxon>Roseobacteraceae</taxon>
        <taxon>Sagittula</taxon>
    </lineage>
</organism>
<dbReference type="EMBL" id="JAGISH010000009">
    <property type="protein sequence ID" value="MBP0483930.1"/>
    <property type="molecule type" value="Genomic_DNA"/>
</dbReference>
<evidence type="ECO:0000313" key="2">
    <source>
        <dbReference type="Proteomes" id="UP000675940"/>
    </source>
</evidence>
<keyword evidence="2" id="KW-1185">Reference proteome</keyword>
<accession>A0A940MQF4</accession>
<comment type="caution">
    <text evidence="1">The sequence shown here is derived from an EMBL/GenBank/DDBJ whole genome shotgun (WGS) entry which is preliminary data.</text>
</comment>
<evidence type="ECO:0008006" key="3">
    <source>
        <dbReference type="Google" id="ProtNLM"/>
    </source>
</evidence>